<dbReference type="SUPFAM" id="SSF55781">
    <property type="entry name" value="GAF domain-like"/>
    <property type="match status" value="1"/>
</dbReference>
<dbReference type="InterPro" id="IPR001633">
    <property type="entry name" value="EAL_dom"/>
</dbReference>
<dbReference type="RefSeq" id="WP_052679472.1">
    <property type="nucleotide sequence ID" value="NZ_CP020614.1"/>
</dbReference>
<organism evidence="4 6">
    <name type="scientific">Legionella micdadei</name>
    <name type="common">Tatlockia micdadei</name>
    <dbReference type="NCBI Taxonomy" id="451"/>
    <lineage>
        <taxon>Bacteria</taxon>
        <taxon>Pseudomonadati</taxon>
        <taxon>Pseudomonadota</taxon>
        <taxon>Gammaproteobacteria</taxon>
        <taxon>Legionellales</taxon>
        <taxon>Legionellaceae</taxon>
        <taxon>Legionella</taxon>
    </lineage>
</organism>
<dbReference type="NCBIfam" id="TIGR00254">
    <property type="entry name" value="GGDEF"/>
    <property type="match status" value="1"/>
</dbReference>
<evidence type="ECO:0000313" key="7">
    <source>
        <dbReference type="Proteomes" id="UP000182998"/>
    </source>
</evidence>
<evidence type="ECO:0000259" key="1">
    <source>
        <dbReference type="PROSITE" id="PS50112"/>
    </source>
</evidence>
<dbReference type="HOGENOM" id="CLU_000445_70_20_6"/>
<dbReference type="AlphaFoldDB" id="A0A098GGM4"/>
<reference evidence="4" key="1">
    <citation type="submission" date="2014-09" db="EMBL/GenBank/DDBJ databases">
        <authorList>
            <person name="GOMEZ-VALERO Laura"/>
        </authorList>
    </citation>
    <scope>NUCLEOTIDE SEQUENCE</scope>
    <source>
        <strain evidence="4">ATCC33218</strain>
    </source>
</reference>
<dbReference type="InterPro" id="IPR000160">
    <property type="entry name" value="GGDEF_dom"/>
</dbReference>
<dbReference type="InterPro" id="IPR052155">
    <property type="entry name" value="Biofilm_reg_signaling"/>
</dbReference>
<dbReference type="SMART" id="SM00267">
    <property type="entry name" value="GGDEF"/>
    <property type="match status" value="1"/>
</dbReference>
<dbReference type="SUPFAM" id="SSF141868">
    <property type="entry name" value="EAL domain-like"/>
    <property type="match status" value="1"/>
</dbReference>
<dbReference type="PROSITE" id="PS50887">
    <property type="entry name" value="GGDEF"/>
    <property type="match status" value="1"/>
</dbReference>
<dbReference type="SMART" id="SM00091">
    <property type="entry name" value="PAS"/>
    <property type="match status" value="1"/>
</dbReference>
<dbReference type="Gene3D" id="3.30.450.20">
    <property type="entry name" value="PAS domain"/>
    <property type="match status" value="1"/>
</dbReference>
<feature type="domain" description="PAS" evidence="1">
    <location>
        <begin position="38"/>
        <end position="111"/>
    </location>
</feature>
<gene>
    <name evidence="4" type="ORF">LMI_1324</name>
    <name evidence="5" type="ORF">SAMN02982997_00212</name>
</gene>
<dbReference type="InterPro" id="IPR035965">
    <property type="entry name" value="PAS-like_dom_sf"/>
</dbReference>
<dbReference type="KEGG" id="tmc:LMI_1324"/>
<evidence type="ECO:0000313" key="4">
    <source>
        <dbReference type="EMBL" id="CEG60631.1"/>
    </source>
</evidence>
<feature type="domain" description="GGDEF" evidence="3">
    <location>
        <begin position="365"/>
        <end position="499"/>
    </location>
</feature>
<sequence>MKYKVSTNGISTQLDKIAAQRDELISKIKKYEKLLKEQPQSILQYLEKISTPFYQLSIDLKKITYINPAAEKLINSSRQEIYQNPNLWFQSICEEDRPTVIQALQDMVKNKENEILLEYRIKIPDETNVYVADRATLINDSQGNQICIMGFISDLSGLFTARREMLLYDQILNVAHTEKSIEIAIEAILRISCLSFGWDEGEVWLIEQSTNSLYCIKIWHRLHDEIKEFYEKSYQLKIDIKEGFQGEVIRSNLPTLVTDYGKNKQFIRGDFATKAGLKSAFGLPIRHQGKILGVLMYFSKSLKKLTHEEINTSEKISTILADVIQNKYSKDQMLYITHHDNLTGLINRVGLEEFLKAEIIKNTNKPIALIMIDFDRFKKINESMGFDVGDSVIKNIATKFNEYLSDVFSTIANIGGDQFVFVLSDIKRPEEIAPLVERIKSIVKTPLMINDKSILLAISAGVSIYPYDGEDFLTLLKNADVALNHAKSSGGDSVQYFSEILQKTATKTIELEDSLRRALVENDFRLYYQPKVDLKSGNIVGVEALLRWQSPNEGLLLPGSFITVAEQSDLIVYIGEWVLLEVCRYFPFDHLHIPVSVNFSARQFQIQHDIVKVIKLILEKLSLQPSYLEIEVTESQLMSDPARSAEVLASLRKMGLSIAVDDFGTGYSSFQYLKQFKPNRIKIDKSFIDGLPADRENAGIVKAIIALCKSLDIKVIAEGVENADQLRFLIDEGCDEMQGFYFSKPLPIYDLIYLVDSKKKLNYVKNK</sequence>
<dbReference type="SUPFAM" id="SSF55073">
    <property type="entry name" value="Nucleotide cyclase"/>
    <property type="match status" value="1"/>
</dbReference>
<dbReference type="PROSITE" id="PS50112">
    <property type="entry name" value="PAS"/>
    <property type="match status" value="1"/>
</dbReference>
<reference evidence="5 7" key="3">
    <citation type="submission" date="2016-10" db="EMBL/GenBank/DDBJ databases">
        <authorList>
            <person name="Varghese N."/>
            <person name="Submissions S."/>
        </authorList>
    </citation>
    <scope>NUCLEOTIDE SEQUENCE [LARGE SCALE GENOMIC DNA]</scope>
    <source>
        <strain evidence="5 7">ATCC 33218</strain>
    </source>
</reference>
<keyword evidence="7" id="KW-1185">Reference proteome</keyword>
<dbReference type="PANTHER" id="PTHR44757">
    <property type="entry name" value="DIGUANYLATE CYCLASE DGCP"/>
    <property type="match status" value="1"/>
</dbReference>
<dbReference type="Pfam" id="PF00990">
    <property type="entry name" value="GGDEF"/>
    <property type="match status" value="1"/>
</dbReference>
<evidence type="ECO:0000313" key="5">
    <source>
        <dbReference type="EMBL" id="SCX83864.1"/>
    </source>
</evidence>
<dbReference type="Pfam" id="PF08447">
    <property type="entry name" value="PAS_3"/>
    <property type="match status" value="1"/>
</dbReference>
<accession>A0A098GGM4</accession>
<dbReference type="InterPro" id="IPR029016">
    <property type="entry name" value="GAF-like_dom_sf"/>
</dbReference>
<evidence type="ECO:0000259" key="3">
    <source>
        <dbReference type="PROSITE" id="PS50887"/>
    </source>
</evidence>
<dbReference type="EMBL" id="FMVN01000001">
    <property type="protein sequence ID" value="SCX83864.1"/>
    <property type="molecule type" value="Genomic_DNA"/>
</dbReference>
<dbReference type="Pfam" id="PF13185">
    <property type="entry name" value="GAF_2"/>
    <property type="match status" value="1"/>
</dbReference>
<dbReference type="OrthoDB" id="5654237at2"/>
<dbReference type="CDD" id="cd00130">
    <property type="entry name" value="PAS"/>
    <property type="match status" value="1"/>
</dbReference>
<dbReference type="InterPro" id="IPR003018">
    <property type="entry name" value="GAF"/>
</dbReference>
<dbReference type="GO" id="GO:0052621">
    <property type="term" value="F:diguanylate cyclase activity"/>
    <property type="evidence" value="ECO:0007669"/>
    <property type="project" value="UniProtKB-EC"/>
</dbReference>
<dbReference type="Gene3D" id="3.30.70.270">
    <property type="match status" value="1"/>
</dbReference>
<dbReference type="EC" id="2.7.7.65" evidence="4"/>
<dbReference type="CDD" id="cd01948">
    <property type="entry name" value="EAL"/>
    <property type="match status" value="1"/>
</dbReference>
<evidence type="ECO:0000259" key="2">
    <source>
        <dbReference type="PROSITE" id="PS50883"/>
    </source>
</evidence>
<dbReference type="InterPro" id="IPR043128">
    <property type="entry name" value="Rev_trsase/Diguanyl_cyclase"/>
</dbReference>
<dbReference type="EMBL" id="LN614830">
    <property type="protein sequence ID" value="CEG60631.1"/>
    <property type="molecule type" value="Genomic_DNA"/>
</dbReference>
<dbReference type="SUPFAM" id="SSF55785">
    <property type="entry name" value="PYP-like sensor domain (PAS domain)"/>
    <property type="match status" value="1"/>
</dbReference>
<dbReference type="Gene3D" id="3.30.450.40">
    <property type="match status" value="1"/>
</dbReference>
<reference evidence="6" key="2">
    <citation type="submission" date="2014-09" db="EMBL/GenBank/DDBJ databases">
        <authorList>
            <person name="Gomez-Valero L."/>
        </authorList>
    </citation>
    <scope>NUCLEOTIDE SEQUENCE [LARGE SCALE GENOMIC DNA]</scope>
    <source>
        <strain evidence="6">ATCC33218</strain>
    </source>
</reference>
<dbReference type="Gene3D" id="3.20.20.450">
    <property type="entry name" value="EAL domain"/>
    <property type="match status" value="1"/>
</dbReference>
<evidence type="ECO:0000313" key="6">
    <source>
        <dbReference type="Proteomes" id="UP000032414"/>
    </source>
</evidence>
<dbReference type="PANTHER" id="PTHR44757:SF2">
    <property type="entry name" value="BIOFILM ARCHITECTURE MAINTENANCE PROTEIN MBAA"/>
    <property type="match status" value="1"/>
</dbReference>
<dbReference type="InterPro" id="IPR000014">
    <property type="entry name" value="PAS"/>
</dbReference>
<dbReference type="Proteomes" id="UP000032414">
    <property type="component" value="Chromosome I"/>
</dbReference>
<protein>
    <submittedName>
        <fullName evidence="5">Diguanylate cyclase (GGDEF) domain-containing protein</fullName>
    </submittedName>
    <submittedName>
        <fullName evidence="4">Putative Diguanylate cyclase</fullName>
        <ecNumber evidence="4">2.7.7.65</ecNumber>
    </submittedName>
</protein>
<dbReference type="SMART" id="SM00052">
    <property type="entry name" value="EAL"/>
    <property type="match status" value="1"/>
</dbReference>
<keyword evidence="4" id="KW-0808">Transferase</keyword>
<name>A0A098GGM4_LEGMI</name>
<feature type="domain" description="EAL" evidence="2">
    <location>
        <begin position="508"/>
        <end position="759"/>
    </location>
</feature>
<dbReference type="PROSITE" id="PS50883">
    <property type="entry name" value="EAL"/>
    <property type="match status" value="1"/>
</dbReference>
<dbReference type="Proteomes" id="UP000182998">
    <property type="component" value="Unassembled WGS sequence"/>
</dbReference>
<dbReference type="InterPro" id="IPR013655">
    <property type="entry name" value="PAS_fold_3"/>
</dbReference>
<dbReference type="Pfam" id="PF00563">
    <property type="entry name" value="EAL"/>
    <property type="match status" value="1"/>
</dbReference>
<keyword evidence="4" id="KW-0548">Nucleotidyltransferase</keyword>
<dbReference type="PATRIC" id="fig|451.8.peg.1669"/>
<dbReference type="InterPro" id="IPR035919">
    <property type="entry name" value="EAL_sf"/>
</dbReference>
<dbReference type="STRING" id="451.B6N58_08915"/>
<dbReference type="InterPro" id="IPR029787">
    <property type="entry name" value="Nucleotide_cyclase"/>
</dbReference>
<proteinExistence type="predicted"/>
<dbReference type="CDD" id="cd01949">
    <property type="entry name" value="GGDEF"/>
    <property type="match status" value="1"/>
</dbReference>